<proteinExistence type="predicted"/>
<accession>A0ABV8B593</accession>
<dbReference type="Pfam" id="PF00440">
    <property type="entry name" value="TetR_N"/>
    <property type="match status" value="1"/>
</dbReference>
<gene>
    <name evidence="5" type="ORF">ACFOU2_16985</name>
</gene>
<evidence type="ECO:0000256" key="2">
    <source>
        <dbReference type="ARBA" id="ARBA00023125"/>
    </source>
</evidence>
<comment type="caution">
    <text evidence="5">The sequence shown here is derived from an EMBL/GenBank/DDBJ whole genome shotgun (WGS) entry which is preliminary data.</text>
</comment>
<dbReference type="Gene3D" id="1.10.10.60">
    <property type="entry name" value="Homeodomain-like"/>
    <property type="match status" value="1"/>
</dbReference>
<dbReference type="PRINTS" id="PR00455">
    <property type="entry name" value="HTHTETR"/>
</dbReference>
<keyword evidence="2 3" id="KW-0238">DNA-binding</keyword>
<dbReference type="PANTHER" id="PTHR43479">
    <property type="entry name" value="ACREF/ENVCD OPERON REPRESSOR-RELATED"/>
    <property type="match status" value="1"/>
</dbReference>
<dbReference type="PANTHER" id="PTHR43479:SF11">
    <property type="entry name" value="ACREF_ENVCD OPERON REPRESSOR-RELATED"/>
    <property type="match status" value="1"/>
</dbReference>
<sequence>MSKKGGKMTPRTKEQNEAIRRRRILQIKETAANVYLEKGLQMEMGDIAKAAELGRGTIYHYYNNKLSLLEELLDDAFDEAEKITSAAITEDTSPIVRLEQYAVHFMERCLEKPFIYILYKNFLYGTETIPVRNIDKLRGEFQTNLYSPIIKVMKEGVACKEIMGIDADTACNFFFGSLIGTIASQVKNRKMIQTLQPNWAKEIVTMLIKGIKR</sequence>
<name>A0ABV8B593_9BACI</name>
<dbReference type="EMBL" id="JBHRZT010000068">
    <property type="protein sequence ID" value="MFC3885070.1"/>
    <property type="molecule type" value="Genomic_DNA"/>
</dbReference>
<feature type="DNA-binding region" description="H-T-H motif" evidence="3">
    <location>
        <begin position="43"/>
        <end position="62"/>
    </location>
</feature>
<evidence type="ECO:0000313" key="6">
    <source>
        <dbReference type="Proteomes" id="UP001595752"/>
    </source>
</evidence>
<reference evidence="6" key="1">
    <citation type="journal article" date="2019" name="Int. J. Syst. Evol. Microbiol.">
        <title>The Global Catalogue of Microorganisms (GCM) 10K type strain sequencing project: providing services to taxonomists for standard genome sequencing and annotation.</title>
        <authorList>
            <consortium name="The Broad Institute Genomics Platform"/>
            <consortium name="The Broad Institute Genome Sequencing Center for Infectious Disease"/>
            <person name="Wu L."/>
            <person name="Ma J."/>
        </authorList>
    </citation>
    <scope>NUCLEOTIDE SEQUENCE [LARGE SCALE GENOMIC DNA]</scope>
    <source>
        <strain evidence="6">CCUG 61889</strain>
    </source>
</reference>
<dbReference type="Proteomes" id="UP001595752">
    <property type="component" value="Unassembled WGS sequence"/>
</dbReference>
<feature type="domain" description="HTH tetR-type" evidence="4">
    <location>
        <begin position="21"/>
        <end position="80"/>
    </location>
</feature>
<dbReference type="InterPro" id="IPR001647">
    <property type="entry name" value="HTH_TetR"/>
</dbReference>
<dbReference type="SUPFAM" id="SSF46689">
    <property type="entry name" value="Homeodomain-like"/>
    <property type="match status" value="1"/>
</dbReference>
<evidence type="ECO:0000256" key="3">
    <source>
        <dbReference type="PROSITE-ProRule" id="PRU00335"/>
    </source>
</evidence>
<evidence type="ECO:0000313" key="5">
    <source>
        <dbReference type="EMBL" id="MFC3885070.1"/>
    </source>
</evidence>
<dbReference type="InterPro" id="IPR050624">
    <property type="entry name" value="HTH-type_Tx_Regulator"/>
</dbReference>
<evidence type="ECO:0000256" key="1">
    <source>
        <dbReference type="ARBA" id="ARBA00022491"/>
    </source>
</evidence>
<dbReference type="PROSITE" id="PS50977">
    <property type="entry name" value="HTH_TETR_2"/>
    <property type="match status" value="1"/>
</dbReference>
<keyword evidence="1" id="KW-0678">Repressor</keyword>
<dbReference type="InterPro" id="IPR009057">
    <property type="entry name" value="Homeodomain-like_sf"/>
</dbReference>
<evidence type="ECO:0000259" key="4">
    <source>
        <dbReference type="PROSITE" id="PS50977"/>
    </source>
</evidence>
<dbReference type="Gene3D" id="1.10.357.10">
    <property type="entry name" value="Tetracycline Repressor, domain 2"/>
    <property type="match status" value="1"/>
</dbReference>
<organism evidence="5 6">
    <name type="scientific">Bacillus songklensis</name>
    <dbReference type="NCBI Taxonomy" id="1069116"/>
    <lineage>
        <taxon>Bacteria</taxon>
        <taxon>Bacillati</taxon>
        <taxon>Bacillota</taxon>
        <taxon>Bacilli</taxon>
        <taxon>Bacillales</taxon>
        <taxon>Bacillaceae</taxon>
        <taxon>Bacillus</taxon>
    </lineage>
</organism>
<protein>
    <submittedName>
        <fullName evidence="5">TetR/AcrR family transcriptional regulator</fullName>
    </submittedName>
</protein>
<keyword evidence="6" id="KW-1185">Reference proteome</keyword>